<evidence type="ECO:0000259" key="5">
    <source>
        <dbReference type="PROSITE" id="PS50842"/>
    </source>
</evidence>
<dbReference type="PRINTS" id="PR01225">
    <property type="entry name" value="EXPANSNFAMLY"/>
</dbReference>
<dbReference type="GO" id="GO:0005576">
    <property type="term" value="C:extracellular region"/>
    <property type="evidence" value="ECO:0007669"/>
    <property type="project" value="UniProtKB-SubCell"/>
</dbReference>
<gene>
    <name evidence="7" type="ORF">RJ639_026462</name>
</gene>
<dbReference type="Gene3D" id="2.40.40.10">
    <property type="entry name" value="RlpA-like domain"/>
    <property type="match status" value="1"/>
</dbReference>
<proteinExistence type="inferred from homology"/>
<evidence type="ECO:0000313" key="7">
    <source>
        <dbReference type="EMBL" id="KAK2996781.1"/>
    </source>
</evidence>
<dbReference type="SMART" id="SM00837">
    <property type="entry name" value="DPBB_1"/>
    <property type="match status" value="1"/>
</dbReference>
<dbReference type="InterPro" id="IPR036908">
    <property type="entry name" value="RlpA-like_sf"/>
</dbReference>
<dbReference type="InterPro" id="IPR007117">
    <property type="entry name" value="Expansin_CBD"/>
</dbReference>
<evidence type="ECO:0000259" key="6">
    <source>
        <dbReference type="PROSITE" id="PS50843"/>
    </source>
</evidence>
<comment type="subcellular location">
    <subcellularLocation>
        <location evidence="1">Secreted</location>
    </subcellularLocation>
</comment>
<evidence type="ECO:0000256" key="3">
    <source>
        <dbReference type="RuleBase" id="RU003460"/>
    </source>
</evidence>
<dbReference type="GO" id="GO:0009653">
    <property type="term" value="P:anatomical structure morphogenesis"/>
    <property type="evidence" value="ECO:0007669"/>
    <property type="project" value="UniProtKB-ARBA"/>
</dbReference>
<feature type="chain" id="PRO_5041683809" evidence="4">
    <location>
        <begin position="28"/>
        <end position="277"/>
    </location>
</feature>
<dbReference type="InterPro" id="IPR009009">
    <property type="entry name" value="RlpA-like_DPBB"/>
</dbReference>
<evidence type="ECO:0000256" key="2">
    <source>
        <dbReference type="ARBA" id="ARBA00022525"/>
    </source>
</evidence>
<feature type="domain" description="Expansin-like EG45" evidence="5">
    <location>
        <begin position="67"/>
        <end position="175"/>
    </location>
</feature>
<dbReference type="InterPro" id="IPR007112">
    <property type="entry name" value="Expansin/allergen_DPBB_dom"/>
</dbReference>
<dbReference type="PROSITE" id="PS50843">
    <property type="entry name" value="EXPANSIN_CBD"/>
    <property type="match status" value="1"/>
</dbReference>
<dbReference type="InterPro" id="IPR007118">
    <property type="entry name" value="Expan_Lol_pI"/>
</dbReference>
<dbReference type="CDD" id="cd22275">
    <property type="entry name" value="DPBB_EXPB_N"/>
    <property type="match status" value="1"/>
</dbReference>
<dbReference type="PROSITE" id="PS50842">
    <property type="entry name" value="EXPANSIN_EG45"/>
    <property type="match status" value="1"/>
</dbReference>
<dbReference type="InterPro" id="IPR005795">
    <property type="entry name" value="LolPI"/>
</dbReference>
<dbReference type="Pfam" id="PF01357">
    <property type="entry name" value="Expansin_C"/>
    <property type="match status" value="1"/>
</dbReference>
<feature type="signal peptide" evidence="4">
    <location>
        <begin position="1"/>
        <end position="27"/>
    </location>
</feature>
<dbReference type="PANTHER" id="PTHR31692">
    <property type="entry name" value="EXPANSIN-B3"/>
    <property type="match status" value="1"/>
</dbReference>
<dbReference type="EMBL" id="JAVXUP010004711">
    <property type="protein sequence ID" value="KAK2996781.1"/>
    <property type="molecule type" value="Genomic_DNA"/>
</dbReference>
<accession>A0AA88UV74</accession>
<comment type="caution">
    <text evidence="7">The sequence shown here is derived from an EMBL/GenBank/DDBJ whole genome shotgun (WGS) entry which is preliminary data.</text>
</comment>
<feature type="domain" description="Expansin-like CBD" evidence="6">
    <location>
        <begin position="189"/>
        <end position="271"/>
    </location>
</feature>
<dbReference type="Gene3D" id="2.60.40.760">
    <property type="entry name" value="Expansin, cellulose-binding-like domain"/>
    <property type="match status" value="1"/>
</dbReference>
<keyword evidence="8" id="KW-1185">Reference proteome</keyword>
<protein>
    <submittedName>
        <fullName evidence="7">Uncharacterized protein</fullName>
    </submittedName>
</protein>
<keyword evidence="4" id="KW-0732">Signal</keyword>
<sequence length="277" mass="30128">MARNLQSPPSIFLFVALIPLLVNLCSCFNPRVLNVSALESRGFSPAVATWSWALVSRMEEIIRYQDGGACGYGNIIGQAPFSSFISAGNAALFQSGKGCGACYQVKCTQNEACSGHPVTITITDECPGCNFSPVHFDLSGTAFGAMAKPGQADALRTAGLLNIEHTRIPCNYTRGTNLAFRVDPGSNPYYFACVIEYEKGDGDLTSVEIRAANWNDWAPMQQSWGATWKIQLPNGAQPPFSIRLTSLEYRKILVAENVIPPNWVPGNTYGTRINFVN</sequence>
<evidence type="ECO:0000313" key="8">
    <source>
        <dbReference type="Proteomes" id="UP001188597"/>
    </source>
</evidence>
<name>A0AA88UV74_9ASTE</name>
<dbReference type="Proteomes" id="UP001188597">
    <property type="component" value="Unassembled WGS sequence"/>
</dbReference>
<dbReference type="AlphaFoldDB" id="A0AA88UV74"/>
<dbReference type="SUPFAM" id="SSF50685">
    <property type="entry name" value="Barwin-like endoglucanases"/>
    <property type="match status" value="1"/>
</dbReference>
<evidence type="ECO:0000256" key="1">
    <source>
        <dbReference type="ARBA" id="ARBA00004613"/>
    </source>
</evidence>
<evidence type="ECO:0000256" key="4">
    <source>
        <dbReference type="SAM" id="SignalP"/>
    </source>
</evidence>
<comment type="similarity">
    <text evidence="3">Belongs to the expansin family.</text>
</comment>
<reference evidence="7" key="1">
    <citation type="submission" date="2022-12" db="EMBL/GenBank/DDBJ databases">
        <title>Draft genome assemblies for two species of Escallonia (Escalloniales).</title>
        <authorList>
            <person name="Chanderbali A."/>
            <person name="Dervinis C."/>
            <person name="Anghel I."/>
            <person name="Soltis D."/>
            <person name="Soltis P."/>
            <person name="Zapata F."/>
        </authorList>
    </citation>
    <scope>NUCLEOTIDE SEQUENCE</scope>
    <source>
        <strain evidence="7">UCBG64.0493</strain>
        <tissue evidence="7">Leaf</tissue>
    </source>
</reference>
<dbReference type="Pfam" id="PF03330">
    <property type="entry name" value="DPBB_1"/>
    <property type="match status" value="1"/>
</dbReference>
<dbReference type="PANTHER" id="PTHR31692:SF56">
    <property type="entry name" value="EXPANSIN-B2-RELATED"/>
    <property type="match status" value="1"/>
</dbReference>
<organism evidence="7 8">
    <name type="scientific">Escallonia herrerae</name>
    <dbReference type="NCBI Taxonomy" id="1293975"/>
    <lineage>
        <taxon>Eukaryota</taxon>
        <taxon>Viridiplantae</taxon>
        <taxon>Streptophyta</taxon>
        <taxon>Embryophyta</taxon>
        <taxon>Tracheophyta</taxon>
        <taxon>Spermatophyta</taxon>
        <taxon>Magnoliopsida</taxon>
        <taxon>eudicotyledons</taxon>
        <taxon>Gunneridae</taxon>
        <taxon>Pentapetalae</taxon>
        <taxon>asterids</taxon>
        <taxon>campanulids</taxon>
        <taxon>Escalloniales</taxon>
        <taxon>Escalloniaceae</taxon>
        <taxon>Escallonia</taxon>
    </lineage>
</organism>
<dbReference type="InterPro" id="IPR036749">
    <property type="entry name" value="Expansin_CBD_sf"/>
</dbReference>
<dbReference type="SUPFAM" id="SSF49590">
    <property type="entry name" value="PHL pollen allergen"/>
    <property type="match status" value="1"/>
</dbReference>
<dbReference type="PRINTS" id="PR00829">
    <property type="entry name" value="LOLP1ALLERGN"/>
</dbReference>
<keyword evidence="2" id="KW-0964">Secreted</keyword>